<dbReference type="STRING" id="1036808.A0A0C3DEU8"/>
<reference evidence="2" key="2">
    <citation type="submission" date="2015-01" db="EMBL/GenBank/DDBJ databases">
        <title>Evolutionary Origins and Diversification of the Mycorrhizal Mutualists.</title>
        <authorList>
            <consortium name="DOE Joint Genome Institute"/>
            <consortium name="Mycorrhizal Genomics Consortium"/>
            <person name="Kohler A."/>
            <person name="Kuo A."/>
            <person name="Nagy L.G."/>
            <person name="Floudas D."/>
            <person name="Copeland A."/>
            <person name="Barry K.W."/>
            <person name="Cichocki N."/>
            <person name="Veneault-Fourrey C."/>
            <person name="LaButti K."/>
            <person name="Lindquist E.A."/>
            <person name="Lipzen A."/>
            <person name="Lundell T."/>
            <person name="Morin E."/>
            <person name="Murat C."/>
            <person name="Riley R."/>
            <person name="Ohm R."/>
            <person name="Sun H."/>
            <person name="Tunlid A."/>
            <person name="Henrissat B."/>
            <person name="Grigoriev I.V."/>
            <person name="Hibbett D.S."/>
            <person name="Martin F."/>
        </authorList>
    </citation>
    <scope>NUCLEOTIDE SEQUENCE [LARGE SCALE GENOMIC DNA]</scope>
    <source>
        <strain evidence="2">Foug A</strain>
    </source>
</reference>
<sequence length="103" mass="11531">AANHYKIILQPDLTLCDAFFWLLTWIRWVEYVHLGCPMAGEDFVFPAVGANGVVQPCEPLMQDNIQKMLSEATTGSSIEGKYSTHCFHQGGAQHWFICTPDGE</sequence>
<dbReference type="Proteomes" id="UP000053989">
    <property type="component" value="Unassembled WGS sequence"/>
</dbReference>
<reference evidence="1 2" key="1">
    <citation type="submission" date="2014-04" db="EMBL/GenBank/DDBJ databases">
        <authorList>
            <consortium name="DOE Joint Genome Institute"/>
            <person name="Kuo A."/>
            <person name="Kohler A."/>
            <person name="Nagy L.G."/>
            <person name="Floudas D."/>
            <person name="Copeland A."/>
            <person name="Barry K.W."/>
            <person name="Cichocki N."/>
            <person name="Veneault-Fourrey C."/>
            <person name="LaButti K."/>
            <person name="Lindquist E.A."/>
            <person name="Lipzen A."/>
            <person name="Lundell T."/>
            <person name="Morin E."/>
            <person name="Murat C."/>
            <person name="Sun H."/>
            <person name="Tunlid A."/>
            <person name="Henrissat B."/>
            <person name="Grigoriev I.V."/>
            <person name="Hibbett D.S."/>
            <person name="Martin F."/>
            <person name="Nordberg H.P."/>
            <person name="Cantor M.N."/>
            <person name="Hua S.X."/>
        </authorList>
    </citation>
    <scope>NUCLEOTIDE SEQUENCE [LARGE SCALE GENOMIC DNA]</scope>
    <source>
        <strain evidence="1 2">Foug A</strain>
    </source>
</reference>
<dbReference type="HOGENOM" id="CLU_2312953_0_0_1"/>
<evidence type="ECO:0000313" key="2">
    <source>
        <dbReference type="Proteomes" id="UP000053989"/>
    </source>
</evidence>
<dbReference type="InParanoid" id="A0A0C3DEU8"/>
<dbReference type="OrthoDB" id="164951at2759"/>
<feature type="non-terminal residue" evidence="1">
    <location>
        <position position="1"/>
    </location>
</feature>
<protein>
    <submittedName>
        <fullName evidence="1">Uncharacterized protein</fullName>
    </submittedName>
</protein>
<accession>A0A0C3DEU8</accession>
<proteinExistence type="predicted"/>
<keyword evidence="2" id="KW-1185">Reference proteome</keyword>
<name>A0A0C3DEU8_9AGAM</name>
<feature type="non-terminal residue" evidence="1">
    <location>
        <position position="103"/>
    </location>
</feature>
<evidence type="ECO:0000313" key="1">
    <source>
        <dbReference type="EMBL" id="KIM54586.1"/>
    </source>
</evidence>
<organism evidence="1 2">
    <name type="scientific">Scleroderma citrinum Foug A</name>
    <dbReference type="NCBI Taxonomy" id="1036808"/>
    <lineage>
        <taxon>Eukaryota</taxon>
        <taxon>Fungi</taxon>
        <taxon>Dikarya</taxon>
        <taxon>Basidiomycota</taxon>
        <taxon>Agaricomycotina</taxon>
        <taxon>Agaricomycetes</taxon>
        <taxon>Agaricomycetidae</taxon>
        <taxon>Boletales</taxon>
        <taxon>Sclerodermatineae</taxon>
        <taxon>Sclerodermataceae</taxon>
        <taxon>Scleroderma</taxon>
    </lineage>
</organism>
<gene>
    <name evidence="1" type="ORF">SCLCIDRAFT_70796</name>
</gene>
<dbReference type="AlphaFoldDB" id="A0A0C3DEU8"/>
<dbReference type="EMBL" id="KN822152">
    <property type="protein sequence ID" value="KIM54586.1"/>
    <property type="molecule type" value="Genomic_DNA"/>
</dbReference>